<dbReference type="AlphaFoldDB" id="A0A0K2UAT8"/>
<organism evidence="2">
    <name type="scientific">Lepeophtheirus salmonis</name>
    <name type="common">Salmon louse</name>
    <name type="synonym">Caligus salmonis</name>
    <dbReference type="NCBI Taxonomy" id="72036"/>
    <lineage>
        <taxon>Eukaryota</taxon>
        <taxon>Metazoa</taxon>
        <taxon>Ecdysozoa</taxon>
        <taxon>Arthropoda</taxon>
        <taxon>Crustacea</taxon>
        <taxon>Multicrustacea</taxon>
        <taxon>Hexanauplia</taxon>
        <taxon>Copepoda</taxon>
        <taxon>Siphonostomatoida</taxon>
        <taxon>Caligidae</taxon>
        <taxon>Lepeophtheirus</taxon>
    </lineage>
</organism>
<accession>A0A0K2UAT8</accession>
<evidence type="ECO:0000256" key="1">
    <source>
        <dbReference type="SAM" id="SignalP"/>
    </source>
</evidence>
<protein>
    <submittedName>
        <fullName evidence="2">Uncharacterized protein</fullName>
    </submittedName>
</protein>
<name>A0A0K2UAT8_LEPSM</name>
<feature type="signal peptide" evidence="1">
    <location>
        <begin position="1"/>
        <end position="17"/>
    </location>
</feature>
<keyword evidence="1" id="KW-0732">Signal</keyword>
<reference evidence="2" key="1">
    <citation type="submission" date="2014-05" db="EMBL/GenBank/DDBJ databases">
        <authorList>
            <person name="Chronopoulou M."/>
        </authorList>
    </citation>
    <scope>NUCLEOTIDE SEQUENCE</scope>
    <source>
        <tissue evidence="2">Whole organism</tissue>
    </source>
</reference>
<proteinExistence type="predicted"/>
<evidence type="ECO:0000313" key="2">
    <source>
        <dbReference type="EMBL" id="CDW34821.1"/>
    </source>
</evidence>
<dbReference type="EMBL" id="HACA01017460">
    <property type="protein sequence ID" value="CDW34821.1"/>
    <property type="molecule type" value="Transcribed_RNA"/>
</dbReference>
<sequence>MMRVTLSSLLFTSFILAPRYLRVETGNPVSIVTKIDRSQRCLGLGYCKSKI</sequence>
<feature type="chain" id="PRO_5005488568" evidence="1">
    <location>
        <begin position="18"/>
        <end position="51"/>
    </location>
</feature>